<keyword evidence="6" id="KW-1185">Reference proteome</keyword>
<evidence type="ECO:0000313" key="6">
    <source>
        <dbReference type="Proteomes" id="UP000268652"/>
    </source>
</evidence>
<dbReference type="Gene3D" id="3.40.50.1820">
    <property type="entry name" value="alpha/beta hydrolase"/>
    <property type="match status" value="1"/>
</dbReference>
<name>A0A3A9VUL1_9ACTN</name>
<dbReference type="InterPro" id="IPR020802">
    <property type="entry name" value="TesA-like"/>
</dbReference>
<evidence type="ECO:0000313" key="5">
    <source>
        <dbReference type="EMBL" id="RKN15627.1"/>
    </source>
</evidence>
<dbReference type="AlphaFoldDB" id="A0A3A9VUL1"/>
<evidence type="ECO:0000256" key="1">
    <source>
        <dbReference type="ARBA" id="ARBA00007169"/>
    </source>
</evidence>
<dbReference type="GO" id="GO:0008610">
    <property type="term" value="P:lipid biosynthetic process"/>
    <property type="evidence" value="ECO:0007669"/>
    <property type="project" value="TreeGrafter"/>
</dbReference>
<dbReference type="PANTHER" id="PTHR11487:SF0">
    <property type="entry name" value="S-ACYL FATTY ACID SYNTHASE THIOESTERASE, MEDIUM CHAIN"/>
    <property type="match status" value="1"/>
</dbReference>
<dbReference type="RefSeq" id="WP_120699843.1">
    <property type="nucleotide sequence ID" value="NZ_RBDX01000033.1"/>
</dbReference>
<protein>
    <submittedName>
        <fullName evidence="4">Thioesterase</fullName>
    </submittedName>
</protein>
<dbReference type="Proteomes" id="UP000268652">
    <property type="component" value="Unassembled WGS sequence"/>
</dbReference>
<accession>A0A3A9VUL1</accession>
<dbReference type="EMBL" id="RBDY01000031">
    <property type="protein sequence ID" value="RKN15627.1"/>
    <property type="molecule type" value="Genomic_DNA"/>
</dbReference>
<dbReference type="InterPro" id="IPR029058">
    <property type="entry name" value="AB_hydrolase_fold"/>
</dbReference>
<reference evidence="6 7" key="1">
    <citation type="submission" date="2018-09" db="EMBL/GenBank/DDBJ databases">
        <title>Streptomyces sp. nov. DS1-2, an endophytic actinomycete isolated from roots of Dendrobium scabrilingue.</title>
        <authorList>
            <person name="Kuncharoen N."/>
            <person name="Kudo T."/>
            <person name="Ohkuma M."/>
            <person name="Yuki M."/>
            <person name="Tanasupawat S."/>
        </authorList>
    </citation>
    <scope>NUCLEOTIDE SEQUENCE [LARGE SCALE GENOMIC DNA]</scope>
    <source>
        <strain evidence="4 7">AZ1-7</strain>
        <strain evidence="5 6">DS1-2</strain>
    </source>
</reference>
<evidence type="ECO:0000313" key="4">
    <source>
        <dbReference type="EMBL" id="RKN04695.1"/>
    </source>
</evidence>
<proteinExistence type="inferred from homology"/>
<dbReference type="Proteomes" id="UP000275024">
    <property type="component" value="Unassembled WGS sequence"/>
</dbReference>
<dbReference type="InterPro" id="IPR001031">
    <property type="entry name" value="Thioesterase"/>
</dbReference>
<comment type="caution">
    <text evidence="4">The sequence shown here is derived from an EMBL/GenBank/DDBJ whole genome shotgun (WGS) entry which is preliminary data.</text>
</comment>
<dbReference type="SMART" id="SM00824">
    <property type="entry name" value="PKS_TE"/>
    <property type="match status" value="1"/>
</dbReference>
<gene>
    <name evidence="5" type="ORF">D7318_27025</name>
    <name evidence="4" type="ORF">D7319_27620</name>
</gene>
<evidence type="ECO:0000259" key="3">
    <source>
        <dbReference type="SMART" id="SM00824"/>
    </source>
</evidence>
<evidence type="ECO:0000256" key="2">
    <source>
        <dbReference type="ARBA" id="ARBA00022801"/>
    </source>
</evidence>
<comment type="similarity">
    <text evidence="1">Belongs to the thioesterase family.</text>
</comment>
<sequence>MSDTGDRWVRRYHPAPDARTRLVCLPHAGGSASYFFPVSRSLSPAIDVLALQYPGRQERAKEPCLDTVEELADRVVEAVTPFVDRPVALFGHSMGASIGFEVARRLEAAGTTPVVLFASGRRAPSRFRTERVHQRDDDGIVAEMKKLSGTDASLLGDEEVLRMILPAIRNDYKAAETYRPDPSLKLATPVYALTGDSDPQCTLEEAKAWAEHTTGAFDIEVFPGGHFYLNACVPQILGLIKEYLAKRVAA</sequence>
<dbReference type="EMBL" id="RBDX01000033">
    <property type="protein sequence ID" value="RKN04695.1"/>
    <property type="molecule type" value="Genomic_DNA"/>
</dbReference>
<organism evidence="4 7">
    <name type="scientific">Streptomyces radicis</name>
    <dbReference type="NCBI Taxonomy" id="1750517"/>
    <lineage>
        <taxon>Bacteria</taxon>
        <taxon>Bacillati</taxon>
        <taxon>Actinomycetota</taxon>
        <taxon>Actinomycetes</taxon>
        <taxon>Kitasatosporales</taxon>
        <taxon>Streptomycetaceae</taxon>
        <taxon>Streptomyces</taxon>
    </lineage>
</organism>
<keyword evidence="2" id="KW-0378">Hydrolase</keyword>
<dbReference type="OrthoDB" id="8480037at2"/>
<dbReference type="GO" id="GO:0016787">
    <property type="term" value="F:hydrolase activity"/>
    <property type="evidence" value="ECO:0007669"/>
    <property type="project" value="UniProtKB-KW"/>
</dbReference>
<feature type="domain" description="Thioesterase TesA-like" evidence="3">
    <location>
        <begin position="23"/>
        <end position="244"/>
    </location>
</feature>
<dbReference type="InterPro" id="IPR012223">
    <property type="entry name" value="TEII"/>
</dbReference>
<evidence type="ECO:0000313" key="7">
    <source>
        <dbReference type="Proteomes" id="UP000275024"/>
    </source>
</evidence>
<dbReference type="PANTHER" id="PTHR11487">
    <property type="entry name" value="THIOESTERASE"/>
    <property type="match status" value="1"/>
</dbReference>
<dbReference type="SUPFAM" id="SSF53474">
    <property type="entry name" value="alpha/beta-Hydrolases"/>
    <property type="match status" value="1"/>
</dbReference>
<dbReference type="Pfam" id="PF00975">
    <property type="entry name" value="Thioesterase"/>
    <property type="match status" value="1"/>
</dbReference>